<reference evidence="8" key="2">
    <citation type="submission" date="2022-05" db="EMBL/GenBank/DDBJ databases">
        <authorList>
            <person name="Kim J.-S."/>
            <person name="Lee K."/>
            <person name="Suh M."/>
            <person name="Eom M."/>
            <person name="Kim J.-S."/>
            <person name="Kim D.-S."/>
            <person name="Ko S.-H."/>
            <person name="Shin Y."/>
            <person name="Lee J.-S."/>
        </authorList>
    </citation>
    <scope>NUCLEOTIDE SEQUENCE</scope>
    <source>
        <strain evidence="8">N237</strain>
    </source>
</reference>
<gene>
    <name evidence="8" type="ORF">M6D93_14660</name>
</gene>
<evidence type="ECO:0000256" key="5">
    <source>
        <dbReference type="ARBA" id="ARBA00023136"/>
    </source>
</evidence>
<dbReference type="NCBIfam" id="TIGR01297">
    <property type="entry name" value="CDF"/>
    <property type="match status" value="1"/>
</dbReference>
<dbReference type="InterPro" id="IPR002524">
    <property type="entry name" value="Cation_efflux"/>
</dbReference>
<comment type="subcellular location">
    <subcellularLocation>
        <location evidence="1">Membrane</location>
        <topology evidence="1">Multi-pass membrane protein</topology>
    </subcellularLocation>
</comment>
<evidence type="ECO:0000256" key="3">
    <source>
        <dbReference type="ARBA" id="ARBA00022692"/>
    </source>
</evidence>
<feature type="transmembrane region" description="Helical" evidence="6">
    <location>
        <begin position="109"/>
        <end position="130"/>
    </location>
</feature>
<evidence type="ECO:0000256" key="2">
    <source>
        <dbReference type="ARBA" id="ARBA00022448"/>
    </source>
</evidence>
<dbReference type="InterPro" id="IPR036837">
    <property type="entry name" value="Cation_efflux_CTD_sf"/>
</dbReference>
<dbReference type="Proteomes" id="UP001056336">
    <property type="component" value="Chromosome"/>
</dbReference>
<dbReference type="Pfam" id="PF01545">
    <property type="entry name" value="Cation_efflux"/>
    <property type="match status" value="1"/>
</dbReference>
<feature type="domain" description="Cation efflux protein transmembrane" evidence="7">
    <location>
        <begin position="10"/>
        <end position="218"/>
    </location>
</feature>
<dbReference type="SUPFAM" id="SSF161111">
    <property type="entry name" value="Cation efflux protein transmembrane domain-like"/>
    <property type="match status" value="1"/>
</dbReference>
<dbReference type="EMBL" id="CP097332">
    <property type="protein sequence ID" value="UQX87534.1"/>
    <property type="molecule type" value="Genomic_DNA"/>
</dbReference>
<evidence type="ECO:0000259" key="7">
    <source>
        <dbReference type="Pfam" id="PF01545"/>
    </source>
</evidence>
<name>A0ABY4QX65_9ACTN</name>
<dbReference type="PANTHER" id="PTHR13414">
    <property type="entry name" value="HUEL-CATION TRANSPORTER"/>
    <property type="match status" value="1"/>
</dbReference>
<keyword evidence="9" id="KW-1185">Reference proteome</keyword>
<evidence type="ECO:0000313" key="8">
    <source>
        <dbReference type="EMBL" id="UQX87534.1"/>
    </source>
</evidence>
<keyword evidence="4 6" id="KW-1133">Transmembrane helix</keyword>
<evidence type="ECO:0000256" key="4">
    <source>
        <dbReference type="ARBA" id="ARBA00022989"/>
    </source>
</evidence>
<feature type="transmembrane region" description="Helical" evidence="6">
    <location>
        <begin position="166"/>
        <end position="185"/>
    </location>
</feature>
<dbReference type="Gene3D" id="1.20.1510.10">
    <property type="entry name" value="Cation efflux protein transmembrane domain"/>
    <property type="match status" value="1"/>
</dbReference>
<protein>
    <submittedName>
        <fullName evidence="8">Cation diffusion facilitator family transporter</fullName>
    </submittedName>
</protein>
<evidence type="ECO:0000256" key="6">
    <source>
        <dbReference type="SAM" id="Phobius"/>
    </source>
</evidence>
<keyword evidence="2" id="KW-0813">Transport</keyword>
<dbReference type="RefSeq" id="WP_249770147.1">
    <property type="nucleotide sequence ID" value="NZ_CP097332.1"/>
</dbReference>
<evidence type="ECO:0000256" key="1">
    <source>
        <dbReference type="ARBA" id="ARBA00004141"/>
    </source>
</evidence>
<dbReference type="PANTHER" id="PTHR13414:SF9">
    <property type="entry name" value="PROTON-COUPLED ZINC ANTIPORTER SLC30A9, MITOCHONDRIAL"/>
    <property type="match status" value="1"/>
</dbReference>
<sequence length="355" mass="36593">MSASGGSKAVVAALSANLGIAVIKFVAFLLTRSSSMLAESVHSLVDSGNQGLLLLGANRAKQRATPEHPFGYGRNRYVYGFLVALCLFSVGGLFALYEGVEKIRHPHHLDSPLIAVLVLFIAIGLESWSFRTAIHESAELKGDSSWVAFIRHAKTPELPVVLLEDFAALIGLVLALTGVGLTAATGDAVWDGVGTAAIGVLLIAVAVVLVIETKSLLLGEAASPEVNEEIENALIGIAESTAVATVPAPVAAPGAVPGAVPGDVPGDVPNAAPGSGILRVIHLRTMHLGPEELLVGAKVAIGEDATLSEVAKIIDAAEARVRAAVPAARVIYLEPDLDRGIQPGEPFADGDVAHP</sequence>
<feature type="transmembrane region" description="Helical" evidence="6">
    <location>
        <begin position="9"/>
        <end position="30"/>
    </location>
</feature>
<evidence type="ECO:0000313" key="9">
    <source>
        <dbReference type="Proteomes" id="UP001056336"/>
    </source>
</evidence>
<feature type="transmembrane region" description="Helical" evidence="6">
    <location>
        <begin position="192"/>
        <end position="211"/>
    </location>
</feature>
<organism evidence="8 9">
    <name type="scientific">Jatrophihabitans telluris</name>
    <dbReference type="NCBI Taxonomy" id="2038343"/>
    <lineage>
        <taxon>Bacteria</taxon>
        <taxon>Bacillati</taxon>
        <taxon>Actinomycetota</taxon>
        <taxon>Actinomycetes</taxon>
        <taxon>Jatrophihabitantales</taxon>
        <taxon>Jatrophihabitantaceae</taxon>
        <taxon>Jatrophihabitans</taxon>
    </lineage>
</organism>
<keyword evidence="5 6" id="KW-0472">Membrane</keyword>
<dbReference type="InterPro" id="IPR040177">
    <property type="entry name" value="SLC30A9"/>
</dbReference>
<feature type="transmembrane region" description="Helical" evidence="6">
    <location>
        <begin position="77"/>
        <end position="97"/>
    </location>
</feature>
<keyword evidence="3 6" id="KW-0812">Transmembrane</keyword>
<proteinExistence type="predicted"/>
<dbReference type="SUPFAM" id="SSF160240">
    <property type="entry name" value="Cation efflux protein cytoplasmic domain-like"/>
    <property type="match status" value="1"/>
</dbReference>
<dbReference type="InterPro" id="IPR058533">
    <property type="entry name" value="Cation_efflux_TM"/>
</dbReference>
<reference evidence="8" key="1">
    <citation type="journal article" date="2018" name="Int. J. Syst. Evol. Microbiol.">
        <title>Jatrophihabitans telluris sp. nov., isolated from sediment soil of lava forest wetlands and the emended description of the genus Jatrophihabitans.</title>
        <authorList>
            <person name="Lee K.C."/>
            <person name="Suh M.K."/>
            <person name="Eom M.K."/>
            <person name="Kim K.K."/>
            <person name="Kim J.S."/>
            <person name="Kim D.S."/>
            <person name="Ko S.H."/>
            <person name="Shin Y.K."/>
            <person name="Lee J.S."/>
        </authorList>
    </citation>
    <scope>NUCLEOTIDE SEQUENCE</scope>
    <source>
        <strain evidence="8">N237</strain>
    </source>
</reference>
<dbReference type="InterPro" id="IPR027469">
    <property type="entry name" value="Cation_efflux_TMD_sf"/>
</dbReference>
<accession>A0ABY4QX65</accession>